<dbReference type="EMBL" id="KI392596">
    <property type="protein sequence ID" value="ERN12955.1"/>
    <property type="molecule type" value="Genomic_DNA"/>
</dbReference>
<dbReference type="InterPro" id="IPR004294">
    <property type="entry name" value="Carotenoid_Oase"/>
</dbReference>
<name>W1PZE4_AMBTC</name>
<dbReference type="GO" id="GO:0016121">
    <property type="term" value="P:carotene catabolic process"/>
    <property type="evidence" value="ECO:0000318"/>
    <property type="project" value="GO_Central"/>
</dbReference>
<evidence type="ECO:0000256" key="1">
    <source>
        <dbReference type="ARBA" id="ARBA00006787"/>
    </source>
</evidence>
<keyword evidence="2 6" id="KW-0479">Metal-binding</keyword>
<dbReference type="PANTHER" id="PTHR10543:SF24">
    <property type="entry name" value="CAROTENOID ISOMEROOXYGENASE"/>
    <property type="match status" value="1"/>
</dbReference>
<dbReference type="AlphaFoldDB" id="W1PZE4"/>
<dbReference type="eggNOG" id="KOG1285">
    <property type="taxonomic scope" value="Eukaryota"/>
</dbReference>
<dbReference type="OrthoDB" id="407010at2759"/>
<protein>
    <recommendedName>
        <fullName evidence="9">Carotenoid cleavage dioxygenase 8</fullName>
    </recommendedName>
</protein>
<accession>W1PZE4</accession>
<keyword evidence="8" id="KW-1185">Reference proteome</keyword>
<dbReference type="HOGENOM" id="CLU_016472_1_2_1"/>
<dbReference type="STRING" id="13333.W1PZE4"/>
<proteinExistence type="inferred from homology"/>
<dbReference type="Gramene" id="ERN12955">
    <property type="protein sequence ID" value="ERN12955"/>
    <property type="gene ID" value="AMTR_s00050p00227710"/>
</dbReference>
<organism evidence="7 8">
    <name type="scientific">Amborella trichopoda</name>
    <dbReference type="NCBI Taxonomy" id="13333"/>
    <lineage>
        <taxon>Eukaryota</taxon>
        <taxon>Viridiplantae</taxon>
        <taxon>Streptophyta</taxon>
        <taxon>Embryophyta</taxon>
        <taxon>Tracheophyta</taxon>
        <taxon>Spermatophyta</taxon>
        <taxon>Magnoliopsida</taxon>
        <taxon>Amborellales</taxon>
        <taxon>Amborellaceae</taxon>
        <taxon>Amborella</taxon>
    </lineage>
</organism>
<feature type="binding site" evidence="6">
    <location>
        <position position="290"/>
    </location>
    <ligand>
        <name>Fe cation</name>
        <dbReference type="ChEBI" id="CHEBI:24875"/>
        <note>catalytic</note>
    </ligand>
</feature>
<keyword evidence="4" id="KW-0560">Oxidoreductase</keyword>
<dbReference type="Proteomes" id="UP000017836">
    <property type="component" value="Unassembled WGS sequence"/>
</dbReference>
<evidence type="ECO:0000256" key="6">
    <source>
        <dbReference type="PIRSR" id="PIRSR604294-1"/>
    </source>
</evidence>
<comment type="similarity">
    <text evidence="1">Belongs to the carotenoid oxygenase family.</text>
</comment>
<evidence type="ECO:0000313" key="7">
    <source>
        <dbReference type="EMBL" id="ERN12955.1"/>
    </source>
</evidence>
<evidence type="ECO:0000256" key="5">
    <source>
        <dbReference type="ARBA" id="ARBA00023004"/>
    </source>
</evidence>
<feature type="binding site" evidence="6">
    <location>
        <position position="240"/>
    </location>
    <ligand>
        <name>Fe cation</name>
        <dbReference type="ChEBI" id="CHEBI:24875"/>
        <note>catalytic</note>
    </ligand>
</feature>
<evidence type="ECO:0008006" key="9">
    <source>
        <dbReference type="Google" id="ProtNLM"/>
    </source>
</evidence>
<dbReference type="GO" id="GO:0010436">
    <property type="term" value="F:carotenoid dioxygenase activity"/>
    <property type="evidence" value="ECO:0000318"/>
    <property type="project" value="GO_Central"/>
</dbReference>
<evidence type="ECO:0000256" key="2">
    <source>
        <dbReference type="ARBA" id="ARBA00022723"/>
    </source>
</evidence>
<dbReference type="GO" id="GO:0009507">
    <property type="term" value="C:chloroplast"/>
    <property type="evidence" value="ECO:0000318"/>
    <property type="project" value="GO_Central"/>
</dbReference>
<keyword evidence="5 6" id="KW-0408">Iron</keyword>
<gene>
    <name evidence="7" type="ORF">AMTR_s00050p00227710</name>
</gene>
<dbReference type="GO" id="GO:0046872">
    <property type="term" value="F:metal ion binding"/>
    <property type="evidence" value="ECO:0007669"/>
    <property type="project" value="UniProtKB-KW"/>
</dbReference>
<sequence>MASLTLGAPISEIFNVKYSKALQFRHGKGFVKECFPKKKAVMNVSIEDVGGGSQVSSIPAMKTEATKKLSAWQSVPKEHWTGELAVEGEIPTWLNGTYLRNGPGLFHIGKYTCQHLFDGYATVIRLHFDNGRLIASHRQVESNAYKAAKEKGRPYYREFSEVLSDSNFLSQIGELAGLLTGTSLTLTDNSNAGVFRLNDGRVLCITETVAGVVEIDPDTLETIGKFEFSDGLGGLVHAAHPIVTDNEMITLMPDLFKPGYRVLKMAPGSNKRDVIGRVDCKGGPAPGWVHSFPVTDNYVVVPEMPLRYCTSNLLKAEFTQHYKFEWLPESKGYMHIMCKRSGKVVASVEVPLYITFHYINAYEDRDEDGRLSVVVDCCEHNADTTILHILELQSLRKYIGQDVLPNARVGRFRVPLDGSPKGTLESAVDPDEHGRGMDMCSINPAYRGKKYRYLYSCGAQRPCNFPNTLTKIDLEKKTATNWHDDGAVPSEPFFVQRPGAIAEDDGVLISLISEKDGGGYALVLDATTFSEVARTRLPYGLPYGLHGCWIPKK</sequence>
<feature type="binding site" evidence="6">
    <location>
        <position position="357"/>
    </location>
    <ligand>
        <name>Fe cation</name>
        <dbReference type="ChEBI" id="CHEBI:24875"/>
        <note>catalytic</note>
    </ligand>
</feature>
<comment type="cofactor">
    <cofactor evidence="6">
        <name>Fe(2+)</name>
        <dbReference type="ChEBI" id="CHEBI:29033"/>
    </cofactor>
    <text evidence="6">Binds 1 Fe(2+) ion per subunit.</text>
</comment>
<reference evidence="8" key="1">
    <citation type="journal article" date="2013" name="Science">
        <title>The Amborella genome and the evolution of flowering plants.</title>
        <authorList>
            <consortium name="Amborella Genome Project"/>
        </authorList>
    </citation>
    <scope>NUCLEOTIDE SEQUENCE [LARGE SCALE GENOMIC DNA]</scope>
</reference>
<evidence type="ECO:0000256" key="3">
    <source>
        <dbReference type="ARBA" id="ARBA00022964"/>
    </source>
</evidence>
<feature type="binding site" evidence="6">
    <location>
        <position position="546"/>
    </location>
    <ligand>
        <name>Fe cation</name>
        <dbReference type="ChEBI" id="CHEBI:24875"/>
        <note>catalytic</note>
    </ligand>
</feature>
<dbReference type="KEGG" id="atr:18441191"/>
<evidence type="ECO:0000313" key="8">
    <source>
        <dbReference type="Proteomes" id="UP000017836"/>
    </source>
</evidence>
<dbReference type="PANTHER" id="PTHR10543">
    <property type="entry name" value="BETA-CAROTENE DIOXYGENASE"/>
    <property type="match status" value="1"/>
</dbReference>
<evidence type="ECO:0000256" key="4">
    <source>
        <dbReference type="ARBA" id="ARBA00023002"/>
    </source>
</evidence>
<keyword evidence="3" id="KW-0223">Dioxygenase</keyword>
<dbReference type="Pfam" id="PF03055">
    <property type="entry name" value="RPE65"/>
    <property type="match status" value="1"/>
</dbReference>